<evidence type="ECO:0000313" key="2">
    <source>
        <dbReference type="EMBL" id="TWB02341.1"/>
    </source>
</evidence>
<dbReference type="OrthoDB" id="7271084at2"/>
<sequence>MSPAALPLLRIPVGIVVERRKADSPWADFVWRAVAVLPDEPVTKPWTVLREEDGKTLFYASSATVDLYSSETARYRDNLVSGSPSIWIVLSPAEGAWPYSVAAATADPAEGEASTEAGANLVEAVPMPAVLRETIESFIAEHHVEREFFKRKRQQADPEVLARRQNEGGHE</sequence>
<dbReference type="InterPro" id="IPR021736">
    <property type="entry name" value="DUF3305"/>
</dbReference>
<comment type="caution">
    <text evidence="2">The sequence shown here is derived from an EMBL/GenBank/DDBJ whole genome shotgun (WGS) entry which is preliminary data.</text>
</comment>
<keyword evidence="3" id="KW-1185">Reference proteome</keyword>
<dbReference type="Pfam" id="PF11749">
    <property type="entry name" value="DUF3305"/>
    <property type="match status" value="1"/>
</dbReference>
<organism evidence="2 3">
    <name type="scientific">Bradyrhizobium stylosanthis</name>
    <dbReference type="NCBI Taxonomy" id="1803665"/>
    <lineage>
        <taxon>Bacteria</taxon>
        <taxon>Pseudomonadati</taxon>
        <taxon>Pseudomonadota</taxon>
        <taxon>Alphaproteobacteria</taxon>
        <taxon>Hyphomicrobiales</taxon>
        <taxon>Nitrobacteraceae</taxon>
        <taxon>Bradyrhizobium</taxon>
    </lineage>
</organism>
<dbReference type="EMBL" id="VITK01000003">
    <property type="protein sequence ID" value="TWB02341.1"/>
    <property type="molecule type" value="Genomic_DNA"/>
</dbReference>
<dbReference type="Proteomes" id="UP000319949">
    <property type="component" value="Unassembled WGS sequence"/>
</dbReference>
<evidence type="ECO:0000256" key="1">
    <source>
        <dbReference type="SAM" id="MobiDB-lite"/>
    </source>
</evidence>
<evidence type="ECO:0000313" key="3">
    <source>
        <dbReference type="Proteomes" id="UP000319949"/>
    </source>
</evidence>
<gene>
    <name evidence="2" type="ORF">FBZ96_1031123</name>
</gene>
<accession>A0A560DYZ4</accession>
<dbReference type="STRING" id="1803665.GCA_001641335_04739"/>
<name>A0A560DYZ4_9BRAD</name>
<dbReference type="AlphaFoldDB" id="A0A560DYZ4"/>
<dbReference type="RefSeq" id="WP_145662063.1">
    <property type="nucleotide sequence ID" value="NZ_VITK01000003.1"/>
</dbReference>
<protein>
    <submittedName>
        <fullName evidence="2">Uncharacterized protein DUF3305</fullName>
    </submittedName>
</protein>
<feature type="region of interest" description="Disordered" evidence="1">
    <location>
        <begin position="150"/>
        <end position="171"/>
    </location>
</feature>
<reference evidence="2 3" key="1">
    <citation type="submission" date="2019-06" db="EMBL/GenBank/DDBJ databases">
        <title>Genomic Encyclopedia of Type Strains, Phase IV (KMG-V): Genome sequencing to study the core and pangenomes of soil and plant-associated prokaryotes.</title>
        <authorList>
            <person name="Whitman W."/>
        </authorList>
    </citation>
    <scope>NUCLEOTIDE SEQUENCE [LARGE SCALE GENOMIC DNA]</scope>
    <source>
        <strain evidence="2 3">BR 510</strain>
    </source>
</reference>
<proteinExistence type="predicted"/>